<proteinExistence type="inferred from homology"/>
<evidence type="ECO:0000256" key="2">
    <source>
        <dbReference type="SAM" id="MobiDB-lite"/>
    </source>
</evidence>
<dbReference type="InterPro" id="IPR007608">
    <property type="entry name" value="Senescence_reg_S40"/>
</dbReference>
<protein>
    <recommendedName>
        <fullName evidence="6">Senescence regulator</fullName>
    </recommendedName>
</protein>
<dbReference type="EMBL" id="CM000845">
    <property type="protein sequence ID" value="KRH25013.1"/>
    <property type="molecule type" value="Genomic_DNA"/>
</dbReference>
<keyword evidence="5" id="KW-1185">Reference proteome</keyword>
<evidence type="ECO:0008006" key="6">
    <source>
        <dbReference type="Google" id="ProtNLM"/>
    </source>
</evidence>
<dbReference type="PaxDb" id="3847-GLYMA12G08060.1"/>
<organism evidence="4">
    <name type="scientific">Glycine max</name>
    <name type="common">Soybean</name>
    <name type="synonym">Glycine hispida</name>
    <dbReference type="NCBI Taxonomy" id="3847"/>
    <lineage>
        <taxon>Eukaryota</taxon>
        <taxon>Viridiplantae</taxon>
        <taxon>Streptophyta</taxon>
        <taxon>Embryophyta</taxon>
        <taxon>Tracheophyta</taxon>
        <taxon>Spermatophyta</taxon>
        <taxon>Magnoliopsida</taxon>
        <taxon>eudicotyledons</taxon>
        <taxon>Gunneridae</taxon>
        <taxon>Pentapetalae</taxon>
        <taxon>rosids</taxon>
        <taxon>fabids</taxon>
        <taxon>Fabales</taxon>
        <taxon>Fabaceae</taxon>
        <taxon>Papilionoideae</taxon>
        <taxon>50 kb inversion clade</taxon>
        <taxon>NPAAA clade</taxon>
        <taxon>indigoferoid/millettioid clade</taxon>
        <taxon>Phaseoleae</taxon>
        <taxon>Glycine</taxon>
        <taxon>Glycine subgen. Soja</taxon>
    </lineage>
</organism>
<evidence type="ECO:0000313" key="5">
    <source>
        <dbReference type="Proteomes" id="UP000008827"/>
    </source>
</evidence>
<sequence length="170" mass="19193">MLTIMASRKNHFTSRSHRFLPVASDIHDSVSLTMDLESAFEFDESEIYNSARANNSFEFRRSLHGRGSNSSAKKKPSSSSGDPASVPVNIPDWSKILGDEYRRKNNFHSDNDDDNESYNDERSGRVPPHEFLARNRVASFSVHEGVGRTLKGRDLSTLRNAIWAKTGFQD</sequence>
<name>A0A0R4J4I3_SOYBN</name>
<feature type="compositionally biased region" description="Low complexity" evidence="2">
    <location>
        <begin position="67"/>
        <end position="85"/>
    </location>
</feature>
<dbReference type="GO" id="GO:0010150">
    <property type="term" value="P:leaf senescence"/>
    <property type="evidence" value="ECO:0007669"/>
    <property type="project" value="UniProtKB-ARBA"/>
</dbReference>
<reference evidence="3" key="3">
    <citation type="submission" date="2018-07" db="EMBL/GenBank/DDBJ databases">
        <title>WGS assembly of Glycine max.</title>
        <authorList>
            <person name="Schmutz J."/>
            <person name="Cannon S."/>
            <person name="Schlueter J."/>
            <person name="Ma J."/>
            <person name="Mitros T."/>
            <person name="Nelson W."/>
            <person name="Hyten D."/>
            <person name="Song Q."/>
            <person name="Thelen J."/>
            <person name="Cheng J."/>
            <person name="Xu D."/>
            <person name="Hellsten U."/>
            <person name="May G."/>
            <person name="Yu Y."/>
            <person name="Sakurai T."/>
            <person name="Umezawa T."/>
            <person name="Bhattacharyya M."/>
            <person name="Sandhu D."/>
            <person name="Valliyodan B."/>
            <person name="Lindquist E."/>
            <person name="Peto M."/>
            <person name="Grant D."/>
            <person name="Shu S."/>
            <person name="Goodstein D."/>
            <person name="Barry K."/>
            <person name="Futrell-Griggs M."/>
            <person name="Abernathy B."/>
            <person name="Du J."/>
            <person name="Tian Z."/>
            <person name="Zhu L."/>
            <person name="Gill N."/>
            <person name="Joshi T."/>
            <person name="Libault M."/>
            <person name="Sethuraman A."/>
            <person name="Zhang X."/>
            <person name="Shinozaki K."/>
            <person name="Nguyen H."/>
            <person name="Wing R."/>
            <person name="Cregan P."/>
            <person name="Specht J."/>
            <person name="Grimwood J."/>
            <person name="Rokhsar D."/>
            <person name="Stacey G."/>
            <person name="Shoemaker R."/>
            <person name="Jackson S."/>
        </authorList>
    </citation>
    <scope>NUCLEOTIDE SEQUENCE</scope>
    <source>
        <tissue evidence="3">Callus</tissue>
    </source>
</reference>
<reference evidence="4" key="2">
    <citation type="submission" date="2018-02" db="UniProtKB">
        <authorList>
            <consortium name="EnsemblPlants"/>
        </authorList>
    </citation>
    <scope>IDENTIFICATION</scope>
    <source>
        <strain evidence="4">Williams 82</strain>
    </source>
</reference>
<dbReference type="PANTHER" id="PTHR46525">
    <property type="entry name" value="EMB|CAB72159.1"/>
    <property type="match status" value="1"/>
</dbReference>
<dbReference type="PANTHER" id="PTHR46525:SF2">
    <property type="entry name" value="EMB|CAB72159.1"/>
    <property type="match status" value="1"/>
</dbReference>
<gene>
    <name evidence="4" type="primary">LOC100812183</name>
    <name evidence="3" type="ORF">GLYMA_12G075600</name>
</gene>
<dbReference type="STRING" id="3847.A0A0R4J4I3"/>
<dbReference type="Proteomes" id="UP000008827">
    <property type="component" value="Chromosome 12"/>
</dbReference>
<evidence type="ECO:0000313" key="4">
    <source>
        <dbReference type="EnsemblPlants" id="KRH25013"/>
    </source>
</evidence>
<dbReference type="KEGG" id="gmx:100812183"/>
<accession>A0A0R4J4I3</accession>
<feature type="region of interest" description="Disordered" evidence="2">
    <location>
        <begin position="104"/>
        <end position="130"/>
    </location>
</feature>
<dbReference type="OrthoDB" id="1917735at2759"/>
<dbReference type="OMA" id="YDEFERS"/>
<dbReference type="AlphaFoldDB" id="A0A0R4J4I3"/>
<dbReference type="GeneID" id="100812183"/>
<dbReference type="eggNOG" id="ENOG502RZ83">
    <property type="taxonomic scope" value="Eukaryota"/>
</dbReference>
<dbReference type="RefSeq" id="XP_003539761.1">
    <property type="nucleotide sequence ID" value="XM_003539713.5"/>
</dbReference>
<evidence type="ECO:0000256" key="1">
    <source>
        <dbReference type="ARBA" id="ARBA00034773"/>
    </source>
</evidence>
<feature type="compositionally biased region" description="Basic and acidic residues" evidence="2">
    <location>
        <begin position="119"/>
        <end position="130"/>
    </location>
</feature>
<reference evidence="3 4" key="1">
    <citation type="journal article" date="2010" name="Nature">
        <title>Genome sequence of the palaeopolyploid soybean.</title>
        <authorList>
            <person name="Schmutz J."/>
            <person name="Cannon S.B."/>
            <person name="Schlueter J."/>
            <person name="Ma J."/>
            <person name="Mitros T."/>
            <person name="Nelson W."/>
            <person name="Hyten D.L."/>
            <person name="Song Q."/>
            <person name="Thelen J.J."/>
            <person name="Cheng J."/>
            <person name="Xu D."/>
            <person name="Hellsten U."/>
            <person name="May G.D."/>
            <person name="Yu Y."/>
            <person name="Sakurai T."/>
            <person name="Umezawa T."/>
            <person name="Bhattacharyya M.K."/>
            <person name="Sandhu D."/>
            <person name="Valliyodan B."/>
            <person name="Lindquist E."/>
            <person name="Peto M."/>
            <person name="Grant D."/>
            <person name="Shu S."/>
            <person name="Goodstein D."/>
            <person name="Barry K."/>
            <person name="Futrell-Griggs M."/>
            <person name="Abernathy B."/>
            <person name="Du J."/>
            <person name="Tian Z."/>
            <person name="Zhu L."/>
            <person name="Gill N."/>
            <person name="Joshi T."/>
            <person name="Libault M."/>
            <person name="Sethuraman A."/>
            <person name="Zhang X.-C."/>
            <person name="Shinozaki K."/>
            <person name="Nguyen H.T."/>
            <person name="Wing R.A."/>
            <person name="Cregan P."/>
            <person name="Specht J."/>
            <person name="Grimwood J."/>
            <person name="Rokhsar D."/>
            <person name="Stacey G."/>
            <person name="Shoemaker R.C."/>
            <person name="Jackson S.A."/>
        </authorList>
    </citation>
    <scope>NUCLEOTIDE SEQUENCE [LARGE SCALE GENOMIC DNA]</scope>
    <source>
        <strain evidence="4">cv. Williams 82</strain>
        <tissue evidence="3">Callus</tissue>
    </source>
</reference>
<dbReference type="Pfam" id="PF04520">
    <property type="entry name" value="Senescence_reg"/>
    <property type="match status" value="1"/>
</dbReference>
<comment type="similarity">
    <text evidence="1">Belongs to the senescence regulator S40 family.</text>
</comment>
<feature type="region of interest" description="Disordered" evidence="2">
    <location>
        <begin position="62"/>
        <end position="91"/>
    </location>
</feature>
<dbReference type="Gramene" id="KRH25013">
    <property type="protein sequence ID" value="KRH25013"/>
    <property type="gene ID" value="GLYMA_12G075600"/>
</dbReference>
<evidence type="ECO:0000313" key="3">
    <source>
        <dbReference type="EMBL" id="KRH25013.1"/>
    </source>
</evidence>
<dbReference type="EnsemblPlants" id="KRH25013">
    <property type="protein sequence ID" value="KRH25013"/>
    <property type="gene ID" value="GLYMA_12G075600"/>
</dbReference>